<protein>
    <submittedName>
        <fullName evidence="1">Uncharacterized protein</fullName>
    </submittedName>
</protein>
<accession>W3VAU1</accession>
<evidence type="ECO:0000313" key="1">
    <source>
        <dbReference type="EMBL" id="ETS32957.1"/>
    </source>
</evidence>
<comment type="caution">
    <text evidence="1">The sequence shown here is derived from an EMBL/GenBank/DDBJ whole genome shotgun (WGS) entry which is preliminary data.</text>
</comment>
<name>W3VAU1_9GAMM</name>
<keyword evidence="2" id="KW-1185">Reference proteome</keyword>
<proteinExistence type="predicted"/>
<reference evidence="1 2" key="1">
    <citation type="submission" date="2013-11" db="EMBL/GenBank/DDBJ databases">
        <title>Elucidation of the Photorhabdus temperata genome and generation of transposon mutant library to identify motility mutants.</title>
        <authorList>
            <person name="Hurst S.G.IV."/>
            <person name="Micheals B."/>
            <person name="Abebe-Akele F."/>
            <person name="Rowedder H."/>
            <person name="Bullock H."/>
            <person name="Jackobeck R."/>
            <person name="Janicki E."/>
            <person name="Tisa L.S."/>
        </authorList>
    </citation>
    <scope>NUCLEOTIDE SEQUENCE [LARGE SCALE GENOMIC DNA]</scope>
    <source>
        <strain evidence="1 2">NC19</strain>
    </source>
</reference>
<dbReference type="EMBL" id="AYSJ01000002">
    <property type="protein sequence ID" value="ETS32957.1"/>
    <property type="molecule type" value="Genomic_DNA"/>
</dbReference>
<sequence>MAEKASFKTEGATNLLITAYRNPSLFPAKTL</sequence>
<gene>
    <name evidence="1" type="ORF">PTE_00101</name>
</gene>
<organism evidence="1 2">
    <name type="scientific">Photorhabdus khanii NC19</name>
    <dbReference type="NCBI Taxonomy" id="1004151"/>
    <lineage>
        <taxon>Bacteria</taxon>
        <taxon>Pseudomonadati</taxon>
        <taxon>Pseudomonadota</taxon>
        <taxon>Gammaproteobacteria</taxon>
        <taxon>Enterobacterales</taxon>
        <taxon>Morganellaceae</taxon>
        <taxon>Photorhabdus</taxon>
    </lineage>
</organism>
<dbReference type="Proteomes" id="UP000018957">
    <property type="component" value="Unassembled WGS sequence"/>
</dbReference>
<dbReference type="AlphaFoldDB" id="W3VAU1"/>
<evidence type="ECO:0000313" key="2">
    <source>
        <dbReference type="Proteomes" id="UP000018957"/>
    </source>
</evidence>